<comment type="caution">
    <text evidence="2">The sequence shown here is derived from an EMBL/GenBank/DDBJ whole genome shotgun (WGS) entry which is preliminary data.</text>
</comment>
<feature type="region of interest" description="Disordered" evidence="1">
    <location>
        <begin position="1"/>
        <end position="64"/>
    </location>
</feature>
<proteinExistence type="predicted"/>
<gene>
    <name evidence="2" type="ORF">NHX12_010126</name>
</gene>
<dbReference type="EMBL" id="JANIIK010000115">
    <property type="protein sequence ID" value="KAJ3589281.1"/>
    <property type="molecule type" value="Genomic_DNA"/>
</dbReference>
<accession>A0A9Q0DJ49</accession>
<protein>
    <submittedName>
        <fullName evidence="2">Uncharacterized protein</fullName>
    </submittedName>
</protein>
<dbReference type="Proteomes" id="UP001148018">
    <property type="component" value="Unassembled WGS sequence"/>
</dbReference>
<sequence length="190" mass="20498">MGGTNRGLTLDSWEAGSGGERSVSSGSAARKTTAEQSRARATEKPINPPHRVTGNGRPAGATRGSGIHIHRSLEEAKTRFGKTRREEEKSWVKLLHTHARTHARTVRTNSPNVPPRSRILGLSDVWDERGTFWGFDLGTAGLGLLLVGTVPQGQEVEQHLTAQNHPAAIPTRIIASALAWRLVSGGVLRL</sequence>
<reference evidence="2" key="1">
    <citation type="submission" date="2022-07" db="EMBL/GenBank/DDBJ databases">
        <title>Chromosome-level genome of Muraenolepis orangiensis.</title>
        <authorList>
            <person name="Kim J."/>
        </authorList>
    </citation>
    <scope>NUCLEOTIDE SEQUENCE</scope>
    <source>
        <strain evidence="2">KU_S4_2022</strain>
        <tissue evidence="2">Muscle</tissue>
    </source>
</reference>
<dbReference type="AlphaFoldDB" id="A0A9Q0DJ49"/>
<evidence type="ECO:0000313" key="2">
    <source>
        <dbReference type="EMBL" id="KAJ3589281.1"/>
    </source>
</evidence>
<name>A0A9Q0DJ49_9TELE</name>
<feature type="compositionally biased region" description="Low complexity" evidence="1">
    <location>
        <begin position="20"/>
        <end position="30"/>
    </location>
</feature>
<organism evidence="2 3">
    <name type="scientific">Muraenolepis orangiensis</name>
    <name type="common">Patagonian moray cod</name>
    <dbReference type="NCBI Taxonomy" id="630683"/>
    <lineage>
        <taxon>Eukaryota</taxon>
        <taxon>Metazoa</taxon>
        <taxon>Chordata</taxon>
        <taxon>Craniata</taxon>
        <taxon>Vertebrata</taxon>
        <taxon>Euteleostomi</taxon>
        <taxon>Actinopterygii</taxon>
        <taxon>Neopterygii</taxon>
        <taxon>Teleostei</taxon>
        <taxon>Neoteleostei</taxon>
        <taxon>Acanthomorphata</taxon>
        <taxon>Zeiogadaria</taxon>
        <taxon>Gadariae</taxon>
        <taxon>Gadiformes</taxon>
        <taxon>Muraenolepidoidei</taxon>
        <taxon>Muraenolepididae</taxon>
        <taxon>Muraenolepis</taxon>
    </lineage>
</organism>
<evidence type="ECO:0000313" key="3">
    <source>
        <dbReference type="Proteomes" id="UP001148018"/>
    </source>
</evidence>
<keyword evidence="3" id="KW-1185">Reference proteome</keyword>
<evidence type="ECO:0000256" key="1">
    <source>
        <dbReference type="SAM" id="MobiDB-lite"/>
    </source>
</evidence>